<dbReference type="GeneID" id="112054565"/>
<dbReference type="KEGG" id="bany:112054565"/>
<dbReference type="Proteomes" id="UP001652582">
    <property type="component" value="Chromosome 13"/>
</dbReference>
<gene>
    <name evidence="3" type="primary">LOC112054565</name>
</gene>
<dbReference type="PANTHER" id="PTHR11008">
    <property type="entry name" value="PROTEIN TAKEOUT-LIKE PROTEIN"/>
    <property type="match status" value="1"/>
</dbReference>
<dbReference type="PANTHER" id="PTHR11008:SF41">
    <property type="entry name" value="RE70318P"/>
    <property type="match status" value="1"/>
</dbReference>
<dbReference type="Pfam" id="PF06585">
    <property type="entry name" value="JHBP"/>
    <property type="match status" value="1"/>
</dbReference>
<organism evidence="2 3">
    <name type="scientific">Bicyclus anynana</name>
    <name type="common">Squinting bush brown butterfly</name>
    <dbReference type="NCBI Taxonomy" id="110368"/>
    <lineage>
        <taxon>Eukaryota</taxon>
        <taxon>Metazoa</taxon>
        <taxon>Ecdysozoa</taxon>
        <taxon>Arthropoda</taxon>
        <taxon>Hexapoda</taxon>
        <taxon>Insecta</taxon>
        <taxon>Pterygota</taxon>
        <taxon>Neoptera</taxon>
        <taxon>Endopterygota</taxon>
        <taxon>Lepidoptera</taxon>
        <taxon>Glossata</taxon>
        <taxon>Ditrysia</taxon>
        <taxon>Papilionoidea</taxon>
        <taxon>Nymphalidae</taxon>
        <taxon>Satyrinae</taxon>
        <taxon>Satyrini</taxon>
        <taxon>Mycalesina</taxon>
        <taxon>Bicyclus</taxon>
    </lineage>
</organism>
<feature type="chain" id="PRO_5045392910" evidence="1">
    <location>
        <begin position="22"/>
        <end position="245"/>
    </location>
</feature>
<dbReference type="OrthoDB" id="126772at2759"/>
<accession>A0A6J1NR29</accession>
<dbReference type="AlphaFoldDB" id="A0A6J1NR29"/>
<dbReference type="RefSeq" id="XP_023950165.2">
    <property type="nucleotide sequence ID" value="XM_024094397.2"/>
</dbReference>
<feature type="signal peptide" evidence="1">
    <location>
        <begin position="1"/>
        <end position="21"/>
    </location>
</feature>
<reference evidence="3" key="1">
    <citation type="submission" date="2025-08" db="UniProtKB">
        <authorList>
            <consortium name="RefSeq"/>
        </authorList>
    </citation>
    <scope>IDENTIFICATION</scope>
</reference>
<proteinExistence type="predicted"/>
<dbReference type="Gene3D" id="3.15.10.30">
    <property type="entry name" value="Haemolymph juvenile hormone binding protein"/>
    <property type="match status" value="1"/>
</dbReference>
<sequence>MKYLSDCLFLFIWILYAPVESTSHGLRRHCDLSTPVCLRKLVQDVVPFFVNGIPERGISSLDPLTVENLNIVLSGGIAIDIHEGFTRGLRKCHVDSARNIDGTHYEVKLSCNLLIKGKYKSKGQLLMFAIDAEGDSTIKCKDLKMTATFELVPITKSDGKQYMKIQDFNSTHDFEGKVNFHLTNLFPGNPEMSEFVLKFLNENWRLVVEEFGGPFIEFGVKSVLNNVERIFDQIPALELAQMFIN</sequence>
<evidence type="ECO:0000256" key="1">
    <source>
        <dbReference type="SAM" id="SignalP"/>
    </source>
</evidence>
<evidence type="ECO:0000313" key="3">
    <source>
        <dbReference type="RefSeq" id="XP_023950165.2"/>
    </source>
</evidence>
<dbReference type="InterPro" id="IPR010562">
    <property type="entry name" value="Haemolymph_juvenile_hormone-bd"/>
</dbReference>
<evidence type="ECO:0000313" key="2">
    <source>
        <dbReference type="Proteomes" id="UP001652582"/>
    </source>
</evidence>
<name>A0A6J1NR29_BICAN</name>
<keyword evidence="1" id="KW-0732">Signal</keyword>
<keyword evidence="2" id="KW-1185">Reference proteome</keyword>
<dbReference type="InterPro" id="IPR038606">
    <property type="entry name" value="To_sf"/>
</dbReference>
<dbReference type="SMART" id="SM00700">
    <property type="entry name" value="JHBP"/>
    <property type="match status" value="1"/>
</dbReference>
<protein>
    <submittedName>
        <fullName evidence="3">Circadian clock-controlled protein daywake</fullName>
    </submittedName>
</protein>